<dbReference type="AlphaFoldDB" id="A0A3N4JY15"/>
<protein>
    <submittedName>
        <fullName evidence="8">UV-endonuclease UvdE</fullName>
    </submittedName>
</protein>
<accession>A0A3N4JY15</accession>
<keyword evidence="5" id="KW-0378">Hydrolase</keyword>
<organism evidence="8 9">
    <name type="scientific">Choiromyces venosus 120613-1</name>
    <dbReference type="NCBI Taxonomy" id="1336337"/>
    <lineage>
        <taxon>Eukaryota</taxon>
        <taxon>Fungi</taxon>
        <taxon>Dikarya</taxon>
        <taxon>Ascomycota</taxon>
        <taxon>Pezizomycotina</taxon>
        <taxon>Pezizomycetes</taxon>
        <taxon>Pezizales</taxon>
        <taxon>Tuberaceae</taxon>
        <taxon>Choiromyces</taxon>
    </lineage>
</organism>
<evidence type="ECO:0000256" key="7">
    <source>
        <dbReference type="SAM" id="MobiDB-lite"/>
    </source>
</evidence>
<evidence type="ECO:0000256" key="2">
    <source>
        <dbReference type="ARBA" id="ARBA00022759"/>
    </source>
</evidence>
<reference evidence="8 9" key="1">
    <citation type="journal article" date="2018" name="Nat. Ecol. Evol.">
        <title>Pezizomycetes genomes reveal the molecular basis of ectomycorrhizal truffle lifestyle.</title>
        <authorList>
            <person name="Murat C."/>
            <person name="Payen T."/>
            <person name="Noel B."/>
            <person name="Kuo A."/>
            <person name="Morin E."/>
            <person name="Chen J."/>
            <person name="Kohler A."/>
            <person name="Krizsan K."/>
            <person name="Balestrini R."/>
            <person name="Da Silva C."/>
            <person name="Montanini B."/>
            <person name="Hainaut M."/>
            <person name="Levati E."/>
            <person name="Barry K.W."/>
            <person name="Belfiori B."/>
            <person name="Cichocki N."/>
            <person name="Clum A."/>
            <person name="Dockter R.B."/>
            <person name="Fauchery L."/>
            <person name="Guy J."/>
            <person name="Iotti M."/>
            <person name="Le Tacon F."/>
            <person name="Lindquist E.A."/>
            <person name="Lipzen A."/>
            <person name="Malagnac F."/>
            <person name="Mello A."/>
            <person name="Molinier V."/>
            <person name="Miyauchi S."/>
            <person name="Poulain J."/>
            <person name="Riccioni C."/>
            <person name="Rubini A."/>
            <person name="Sitrit Y."/>
            <person name="Splivallo R."/>
            <person name="Traeger S."/>
            <person name="Wang M."/>
            <person name="Zifcakova L."/>
            <person name="Wipf D."/>
            <person name="Zambonelli A."/>
            <person name="Paolocci F."/>
            <person name="Nowrousian M."/>
            <person name="Ottonello S."/>
            <person name="Baldrian P."/>
            <person name="Spatafora J.W."/>
            <person name="Henrissat B."/>
            <person name="Nagy L.G."/>
            <person name="Aury J.M."/>
            <person name="Wincker P."/>
            <person name="Grigoriev I.V."/>
            <person name="Bonfante P."/>
            <person name="Martin F.M."/>
        </authorList>
    </citation>
    <scope>NUCLEOTIDE SEQUENCE [LARGE SCALE GENOMIC DNA]</scope>
    <source>
        <strain evidence="8 9">120613-1</strain>
    </source>
</reference>
<dbReference type="PANTHER" id="PTHR31290">
    <property type="entry name" value="UV-DAMAGE ENDONUCLEASE"/>
    <property type="match status" value="1"/>
</dbReference>
<dbReference type="Proteomes" id="UP000276215">
    <property type="component" value="Unassembled WGS sequence"/>
</dbReference>
<evidence type="ECO:0000313" key="9">
    <source>
        <dbReference type="Proteomes" id="UP000276215"/>
    </source>
</evidence>
<keyword evidence="1" id="KW-0540">Nuclease</keyword>
<proteinExistence type="predicted"/>
<dbReference type="InterPro" id="IPR036237">
    <property type="entry name" value="Xyl_isomerase-like_sf"/>
</dbReference>
<evidence type="ECO:0000313" key="8">
    <source>
        <dbReference type="EMBL" id="RPB01919.1"/>
    </source>
</evidence>
<dbReference type="STRING" id="1336337.A0A3N4JY15"/>
<keyword evidence="3" id="KW-0227">DNA damage</keyword>
<sequence length="481" mass="54929">MTLGEALDRPLAINSDCVPIPWKGRAYLRSSNPPVFCSGTCRIDTVLKHGSSGQSHVESLGLANAWDLCKLIKWNEKYDIKFLRISSEMFPLASHAKYGYSLDFAKEPLAEAGRLAMEYGHRLTTHPGQFTQLGSPRKEVVEASVRDLDYHSQLLGLLGVKDQTDRDAVMILHMGGVFEGKEETLARFRKNYVKLSDDVKARLVLENDDVAWTVHDLLPICQELDIPLVLDYHHHNIRHSSTVREGNMDLLPLFPVIKETWTRKRITQKQHYSEPCEGAITDRDRRKHSPRASVLPPCDDTMGLMIEAKDKEQAVFELYRKYGIGPKDLFNEVIPHQRSDECKPKVVKKKKGVEEVISEQMIVPKEEVRMGGPERRVYWPQGKEDWLSPPKRIRPKRRSWKKTRKPVVKEESEVVKKEVKAVAVESKTKIKAKDNVAKKEVTTAQVPPTKKKGKLPKEEAVTETKVEGVRRSSRRRVAIVR</sequence>
<keyword evidence="9" id="KW-1185">Reference proteome</keyword>
<dbReference type="GO" id="GO:0004519">
    <property type="term" value="F:endonuclease activity"/>
    <property type="evidence" value="ECO:0007669"/>
    <property type="project" value="UniProtKB-KW"/>
</dbReference>
<dbReference type="Pfam" id="PF03851">
    <property type="entry name" value="UvdE"/>
    <property type="match status" value="1"/>
</dbReference>
<dbReference type="GO" id="GO:0009411">
    <property type="term" value="P:response to UV"/>
    <property type="evidence" value="ECO:0007669"/>
    <property type="project" value="InterPro"/>
</dbReference>
<dbReference type="SUPFAM" id="SSF51658">
    <property type="entry name" value="Xylose isomerase-like"/>
    <property type="match status" value="1"/>
</dbReference>
<dbReference type="InterPro" id="IPR004601">
    <property type="entry name" value="UvdE"/>
</dbReference>
<dbReference type="EMBL" id="ML120370">
    <property type="protein sequence ID" value="RPB01919.1"/>
    <property type="molecule type" value="Genomic_DNA"/>
</dbReference>
<evidence type="ECO:0000256" key="3">
    <source>
        <dbReference type="ARBA" id="ARBA00022763"/>
    </source>
</evidence>
<evidence type="ECO:0000256" key="5">
    <source>
        <dbReference type="ARBA" id="ARBA00022801"/>
    </source>
</evidence>
<name>A0A3N4JY15_9PEZI</name>
<feature type="compositionally biased region" description="Basic and acidic residues" evidence="7">
    <location>
        <begin position="455"/>
        <end position="470"/>
    </location>
</feature>
<keyword evidence="6" id="KW-0234">DNA repair</keyword>
<dbReference type="GO" id="GO:0043504">
    <property type="term" value="P:mitochondrial DNA repair"/>
    <property type="evidence" value="ECO:0007669"/>
    <property type="project" value="TreeGrafter"/>
</dbReference>
<keyword evidence="4" id="KW-0228">DNA excision</keyword>
<gene>
    <name evidence="8" type="ORF">L873DRAFT_1834392</name>
</gene>
<feature type="compositionally biased region" description="Basic residues" evidence="7">
    <location>
        <begin position="471"/>
        <end position="481"/>
    </location>
</feature>
<dbReference type="GO" id="GO:0005739">
    <property type="term" value="C:mitochondrion"/>
    <property type="evidence" value="ECO:0007669"/>
    <property type="project" value="TreeGrafter"/>
</dbReference>
<feature type="region of interest" description="Disordered" evidence="7">
    <location>
        <begin position="433"/>
        <end position="481"/>
    </location>
</feature>
<dbReference type="PANTHER" id="PTHR31290:SF5">
    <property type="entry name" value="UV-DAMAGE ENDONUCLEASE"/>
    <property type="match status" value="1"/>
</dbReference>
<dbReference type="GO" id="GO:0006289">
    <property type="term" value="P:nucleotide-excision repair"/>
    <property type="evidence" value="ECO:0007669"/>
    <property type="project" value="InterPro"/>
</dbReference>
<evidence type="ECO:0000256" key="4">
    <source>
        <dbReference type="ARBA" id="ARBA00022769"/>
    </source>
</evidence>
<evidence type="ECO:0000256" key="6">
    <source>
        <dbReference type="ARBA" id="ARBA00023204"/>
    </source>
</evidence>
<dbReference type="Gene3D" id="3.20.20.150">
    <property type="entry name" value="Divalent-metal-dependent TIM barrel enzymes"/>
    <property type="match status" value="1"/>
</dbReference>
<dbReference type="GO" id="GO:0016787">
    <property type="term" value="F:hydrolase activity"/>
    <property type="evidence" value="ECO:0007669"/>
    <property type="project" value="UniProtKB-KW"/>
</dbReference>
<evidence type="ECO:0000256" key="1">
    <source>
        <dbReference type="ARBA" id="ARBA00022722"/>
    </source>
</evidence>
<dbReference type="GO" id="GO:0005634">
    <property type="term" value="C:nucleus"/>
    <property type="evidence" value="ECO:0007669"/>
    <property type="project" value="TreeGrafter"/>
</dbReference>
<keyword evidence="2 8" id="KW-0255">Endonuclease</keyword>
<dbReference type="NCBIfam" id="TIGR00629">
    <property type="entry name" value="uvde"/>
    <property type="match status" value="1"/>
</dbReference>
<dbReference type="OrthoDB" id="541883at2759"/>